<feature type="non-terminal residue" evidence="1">
    <location>
        <position position="1"/>
    </location>
</feature>
<sequence length="50" mass="5803">SLQDINMRKAFKSSTIQDQQVVSRNSIPNPVMEMYHRCDKPPPLNILTPY</sequence>
<evidence type="ECO:0000313" key="2">
    <source>
        <dbReference type="Proteomes" id="UP001529510"/>
    </source>
</evidence>
<evidence type="ECO:0000313" key="1">
    <source>
        <dbReference type="EMBL" id="KAL0162020.1"/>
    </source>
</evidence>
<dbReference type="Proteomes" id="UP001529510">
    <property type="component" value="Unassembled WGS sequence"/>
</dbReference>
<gene>
    <name evidence="1" type="ORF">M9458_041416</name>
</gene>
<dbReference type="AlphaFoldDB" id="A0ABD0NJ72"/>
<accession>A0ABD0NJ72</accession>
<reference evidence="1 2" key="1">
    <citation type="submission" date="2024-05" db="EMBL/GenBank/DDBJ databases">
        <title>Genome sequencing and assembly of Indian major carp, Cirrhinus mrigala (Hamilton, 1822).</title>
        <authorList>
            <person name="Mohindra V."/>
            <person name="Chowdhury L.M."/>
            <person name="Lal K."/>
            <person name="Jena J.K."/>
        </authorList>
    </citation>
    <scope>NUCLEOTIDE SEQUENCE [LARGE SCALE GENOMIC DNA]</scope>
    <source>
        <strain evidence="1">CM1030</strain>
        <tissue evidence="1">Blood</tissue>
    </source>
</reference>
<protein>
    <submittedName>
        <fullName evidence="1">Uncharacterized protein</fullName>
    </submittedName>
</protein>
<comment type="caution">
    <text evidence="1">The sequence shown here is derived from an EMBL/GenBank/DDBJ whole genome shotgun (WGS) entry which is preliminary data.</text>
</comment>
<keyword evidence="2" id="KW-1185">Reference proteome</keyword>
<feature type="non-terminal residue" evidence="1">
    <location>
        <position position="50"/>
    </location>
</feature>
<dbReference type="EMBL" id="JAMKFB020000021">
    <property type="protein sequence ID" value="KAL0162020.1"/>
    <property type="molecule type" value="Genomic_DNA"/>
</dbReference>
<dbReference type="Gene3D" id="6.10.280.150">
    <property type="match status" value="1"/>
</dbReference>
<proteinExistence type="predicted"/>
<organism evidence="1 2">
    <name type="scientific">Cirrhinus mrigala</name>
    <name type="common">Mrigala</name>
    <dbReference type="NCBI Taxonomy" id="683832"/>
    <lineage>
        <taxon>Eukaryota</taxon>
        <taxon>Metazoa</taxon>
        <taxon>Chordata</taxon>
        <taxon>Craniata</taxon>
        <taxon>Vertebrata</taxon>
        <taxon>Euteleostomi</taxon>
        <taxon>Actinopterygii</taxon>
        <taxon>Neopterygii</taxon>
        <taxon>Teleostei</taxon>
        <taxon>Ostariophysi</taxon>
        <taxon>Cypriniformes</taxon>
        <taxon>Cyprinidae</taxon>
        <taxon>Labeoninae</taxon>
        <taxon>Labeonini</taxon>
        <taxon>Cirrhinus</taxon>
    </lineage>
</organism>
<name>A0ABD0NJ72_CIRMR</name>